<evidence type="ECO:0000313" key="3">
    <source>
        <dbReference type="Proteomes" id="UP000295106"/>
    </source>
</evidence>
<dbReference type="GeneID" id="99686457"/>
<reference evidence="2 3" key="1">
    <citation type="submission" date="2019-03" db="EMBL/GenBank/DDBJ databases">
        <title>Genomic Encyclopedia of Type Strains, Phase IV (KMG-IV): sequencing the most valuable type-strain genomes for metagenomic binning, comparative biology and taxonomic classification.</title>
        <authorList>
            <person name="Goeker M."/>
        </authorList>
    </citation>
    <scope>NUCLEOTIDE SEQUENCE [LARGE SCALE GENOMIC DNA]</scope>
    <source>
        <strain evidence="2 3">DSM 1709</strain>
    </source>
</reference>
<dbReference type="Proteomes" id="UP000295106">
    <property type="component" value="Unassembled WGS sequence"/>
</dbReference>
<proteinExistence type="predicted"/>
<feature type="region of interest" description="Disordered" evidence="1">
    <location>
        <begin position="94"/>
        <end position="120"/>
    </location>
</feature>
<evidence type="ECO:0000256" key="1">
    <source>
        <dbReference type="SAM" id="MobiDB-lite"/>
    </source>
</evidence>
<name>A0A4R2LV68_RUBGE</name>
<evidence type="ECO:0000313" key="2">
    <source>
        <dbReference type="EMBL" id="TCO97991.1"/>
    </source>
</evidence>
<gene>
    <name evidence="2" type="ORF">EV684_11920</name>
</gene>
<dbReference type="RefSeq" id="WP_132649539.1">
    <property type="nucleotide sequence ID" value="NZ_CP181386.1"/>
</dbReference>
<protein>
    <submittedName>
        <fullName evidence="2">Uncharacterized protein</fullName>
    </submittedName>
</protein>
<organism evidence="2 3">
    <name type="scientific">Rubrivivax gelatinosus</name>
    <name type="common">Rhodocyclus gelatinosus</name>
    <name type="synonym">Rhodopseudomonas gelatinosa</name>
    <dbReference type="NCBI Taxonomy" id="28068"/>
    <lineage>
        <taxon>Bacteria</taxon>
        <taxon>Pseudomonadati</taxon>
        <taxon>Pseudomonadota</taxon>
        <taxon>Betaproteobacteria</taxon>
        <taxon>Burkholderiales</taxon>
        <taxon>Sphaerotilaceae</taxon>
        <taxon>Rubrivivax</taxon>
    </lineage>
</organism>
<dbReference type="EMBL" id="SLXD01000019">
    <property type="protein sequence ID" value="TCO97991.1"/>
    <property type="molecule type" value="Genomic_DNA"/>
</dbReference>
<dbReference type="AlphaFoldDB" id="A0A4R2LV68"/>
<accession>A0A4R2LV68</accession>
<comment type="caution">
    <text evidence="2">The sequence shown here is derived from an EMBL/GenBank/DDBJ whole genome shotgun (WGS) entry which is preliminary data.</text>
</comment>
<sequence>MRRTRHAARRPAPLGLAFVFVLALLAAQWLGLAHTVLHAPAPAQQHAEPHDHGLAALFAGHDEGGSDCRLYDQLAHAEPLPPALPVLDTLPAAPPRVAAGNSHDGAASGTPYAARAPPRA</sequence>